<comment type="caution">
    <text evidence="4">The sequence shown here is derived from an EMBL/GenBank/DDBJ whole genome shotgun (WGS) entry which is preliminary data.</text>
</comment>
<dbReference type="RefSeq" id="WP_117987188.1">
    <property type="nucleotide sequence ID" value="NZ_CABMFG010000011.1"/>
</dbReference>
<dbReference type="InterPro" id="IPR027417">
    <property type="entry name" value="P-loop_NTPase"/>
</dbReference>
<dbReference type="SUPFAM" id="SSF52540">
    <property type="entry name" value="P-loop containing nucleoside triphosphate hydrolases"/>
    <property type="match status" value="1"/>
</dbReference>
<proteinExistence type="predicted"/>
<gene>
    <name evidence="4" type="ORF">DXA68_08610</name>
</gene>
<protein>
    <submittedName>
        <fullName evidence="4">ATP-binding cassette domain-containing protein</fullName>
    </submittedName>
</protein>
<dbReference type="InterPro" id="IPR003439">
    <property type="entry name" value="ABC_transporter-like_ATP-bd"/>
</dbReference>
<evidence type="ECO:0000259" key="3">
    <source>
        <dbReference type="PROSITE" id="PS50893"/>
    </source>
</evidence>
<dbReference type="PROSITE" id="PS50893">
    <property type="entry name" value="ABC_TRANSPORTER_2"/>
    <property type="match status" value="1"/>
</dbReference>
<dbReference type="PANTHER" id="PTHR24220:SF470">
    <property type="entry name" value="CELL DIVISION ATP-BINDING PROTEIN FTSE"/>
    <property type="match status" value="1"/>
</dbReference>
<dbReference type="Proteomes" id="UP000286075">
    <property type="component" value="Unassembled WGS sequence"/>
</dbReference>
<reference evidence="4 5" key="1">
    <citation type="submission" date="2018-08" db="EMBL/GenBank/DDBJ databases">
        <title>A genome reference for cultivated species of the human gut microbiota.</title>
        <authorList>
            <person name="Zou Y."/>
            <person name="Xue W."/>
            <person name="Luo G."/>
        </authorList>
    </citation>
    <scope>NUCLEOTIDE SEQUENCE [LARGE SCALE GENOMIC DNA]</scope>
    <source>
        <strain evidence="4 5">OF03-9BH</strain>
    </source>
</reference>
<dbReference type="AlphaFoldDB" id="A0A413H6I4"/>
<keyword evidence="1" id="KW-0547">Nucleotide-binding</keyword>
<dbReference type="EMBL" id="QSCF01000011">
    <property type="protein sequence ID" value="RGX79173.1"/>
    <property type="molecule type" value="Genomic_DNA"/>
</dbReference>
<dbReference type="PANTHER" id="PTHR24220">
    <property type="entry name" value="IMPORT ATP-BINDING PROTEIN"/>
    <property type="match status" value="1"/>
</dbReference>
<dbReference type="SMART" id="SM00382">
    <property type="entry name" value="AAA"/>
    <property type="match status" value="1"/>
</dbReference>
<evidence type="ECO:0000256" key="1">
    <source>
        <dbReference type="ARBA" id="ARBA00022741"/>
    </source>
</evidence>
<dbReference type="GO" id="GO:0022857">
    <property type="term" value="F:transmembrane transporter activity"/>
    <property type="evidence" value="ECO:0007669"/>
    <property type="project" value="TreeGrafter"/>
</dbReference>
<feature type="domain" description="ABC transporter" evidence="3">
    <location>
        <begin position="6"/>
        <end position="240"/>
    </location>
</feature>
<dbReference type="InterPro" id="IPR003593">
    <property type="entry name" value="AAA+_ATPase"/>
</dbReference>
<dbReference type="PROSITE" id="PS00211">
    <property type="entry name" value="ABC_TRANSPORTER_1"/>
    <property type="match status" value="1"/>
</dbReference>
<evidence type="ECO:0000313" key="4">
    <source>
        <dbReference type="EMBL" id="RGX79173.1"/>
    </source>
</evidence>
<accession>A0A413H6I4</accession>
<keyword evidence="2 4" id="KW-0067">ATP-binding</keyword>
<evidence type="ECO:0000313" key="5">
    <source>
        <dbReference type="Proteomes" id="UP000286075"/>
    </source>
</evidence>
<dbReference type="InterPro" id="IPR017871">
    <property type="entry name" value="ABC_transporter-like_CS"/>
</dbReference>
<sequence>MGEPLIRYKDVEVHQQDLCVLNEVNLELQKGEFVYLIGKVGSGKTSLLKTFYGELDVISGEAVVLGYDMNRIKRKHIPQLRRKLGIVFQDFQLLTDRTVNDNLAFVLKATGWKNKAEIKDRISEVLMQVGMDNKGYKFPNELSGGEQQRIVIARAMLNSPEIILADEPTGNLDAETGRAIVGLLHNISRTGSLVVMTTHNLQLLHEFPGQVYRCAGHQITDATSEYSGMMPIVEEINNNI</sequence>
<dbReference type="GO" id="GO:0016887">
    <property type="term" value="F:ATP hydrolysis activity"/>
    <property type="evidence" value="ECO:0007669"/>
    <property type="project" value="InterPro"/>
</dbReference>
<organism evidence="4 5">
    <name type="scientific">Bacteroides stercorirosoris</name>
    <dbReference type="NCBI Taxonomy" id="871324"/>
    <lineage>
        <taxon>Bacteria</taxon>
        <taxon>Pseudomonadati</taxon>
        <taxon>Bacteroidota</taxon>
        <taxon>Bacteroidia</taxon>
        <taxon>Bacteroidales</taxon>
        <taxon>Bacteroidaceae</taxon>
        <taxon>Bacteroides</taxon>
    </lineage>
</organism>
<dbReference type="Pfam" id="PF00005">
    <property type="entry name" value="ABC_tran"/>
    <property type="match status" value="1"/>
</dbReference>
<evidence type="ECO:0000256" key="2">
    <source>
        <dbReference type="ARBA" id="ARBA00022840"/>
    </source>
</evidence>
<dbReference type="GO" id="GO:0005886">
    <property type="term" value="C:plasma membrane"/>
    <property type="evidence" value="ECO:0007669"/>
    <property type="project" value="TreeGrafter"/>
</dbReference>
<dbReference type="GO" id="GO:0005524">
    <property type="term" value="F:ATP binding"/>
    <property type="evidence" value="ECO:0007669"/>
    <property type="project" value="UniProtKB-KW"/>
</dbReference>
<dbReference type="OrthoDB" id="9802264at2"/>
<dbReference type="InterPro" id="IPR015854">
    <property type="entry name" value="ABC_transpr_LolD-like"/>
</dbReference>
<name>A0A413H6I4_9BACE</name>
<dbReference type="Gene3D" id="3.40.50.300">
    <property type="entry name" value="P-loop containing nucleotide triphosphate hydrolases"/>
    <property type="match status" value="1"/>
</dbReference>